<sequence length="188" mass="21163">MNHHKKPEQVMQVLGELKDTARPMMISFDEMVTLMTQCKQLEEGRLMRRNKEVGKNGAELTIERSTASKSPFTLLNGIVPGTKWCGTGDIAKNYFDLGTDSAVDSCCRAHDLCPVKVMANSKKYDLVNNSLFTKSHCRCDDELFQCLKKSLPSPSANLMGQIYFNIVQVPCLMDTDKGLQFRSARKNF</sequence>
<evidence type="ECO:0000256" key="9">
    <source>
        <dbReference type="ARBA" id="ARBA00022963"/>
    </source>
</evidence>
<dbReference type="EC" id="3.1.1.4" evidence="3"/>
<keyword evidence="11" id="KW-1015">Disulfide bond</keyword>
<keyword evidence="7" id="KW-0378">Hydrolase</keyword>
<dbReference type="AlphaFoldDB" id="A0A9N9X7C7"/>
<dbReference type="GO" id="GO:0006644">
    <property type="term" value="P:phospholipid metabolic process"/>
    <property type="evidence" value="ECO:0007669"/>
    <property type="project" value="InterPro"/>
</dbReference>
<keyword evidence="9" id="KW-0442">Lipid degradation</keyword>
<evidence type="ECO:0000313" key="14">
    <source>
        <dbReference type="EMBL" id="CAG9827690.1"/>
    </source>
</evidence>
<protein>
    <recommendedName>
        <fullName evidence="4">Phospholipase A2</fullName>
        <ecNumber evidence="3">3.1.1.4</ecNumber>
    </recommendedName>
    <alternativeName>
        <fullName evidence="12">Phosphatidylcholine 2-acylhydrolase</fullName>
    </alternativeName>
</protein>
<dbReference type="PANTHER" id="PTHR12253">
    <property type="entry name" value="RH14732P"/>
    <property type="match status" value="1"/>
</dbReference>
<evidence type="ECO:0000256" key="1">
    <source>
        <dbReference type="ARBA" id="ARBA00001913"/>
    </source>
</evidence>
<dbReference type="Pfam" id="PF05826">
    <property type="entry name" value="Phospholip_A2_2"/>
    <property type="match status" value="1"/>
</dbReference>
<dbReference type="GO" id="GO:0050482">
    <property type="term" value="P:arachidonate secretion"/>
    <property type="evidence" value="ECO:0007669"/>
    <property type="project" value="InterPro"/>
</dbReference>
<evidence type="ECO:0000256" key="2">
    <source>
        <dbReference type="ARBA" id="ARBA00004613"/>
    </source>
</evidence>
<keyword evidence="5" id="KW-0964">Secreted</keyword>
<dbReference type="InterPro" id="IPR016090">
    <property type="entry name" value="PLA2-like_dom"/>
</dbReference>
<dbReference type="InterPro" id="IPR036444">
    <property type="entry name" value="PLipase_A2_dom_sf"/>
</dbReference>
<keyword evidence="15" id="KW-1185">Reference proteome</keyword>
<evidence type="ECO:0000313" key="15">
    <source>
        <dbReference type="Proteomes" id="UP001153709"/>
    </source>
</evidence>
<dbReference type="PROSITE" id="PS00118">
    <property type="entry name" value="PA2_HIS"/>
    <property type="match status" value="1"/>
</dbReference>
<dbReference type="SUPFAM" id="SSF48619">
    <property type="entry name" value="Phospholipase A2, PLA2"/>
    <property type="match status" value="1"/>
</dbReference>
<organism evidence="14 15">
    <name type="scientific">Diabrotica balteata</name>
    <name type="common">Banded cucumber beetle</name>
    <dbReference type="NCBI Taxonomy" id="107213"/>
    <lineage>
        <taxon>Eukaryota</taxon>
        <taxon>Metazoa</taxon>
        <taxon>Ecdysozoa</taxon>
        <taxon>Arthropoda</taxon>
        <taxon>Hexapoda</taxon>
        <taxon>Insecta</taxon>
        <taxon>Pterygota</taxon>
        <taxon>Neoptera</taxon>
        <taxon>Endopterygota</taxon>
        <taxon>Coleoptera</taxon>
        <taxon>Polyphaga</taxon>
        <taxon>Cucujiformia</taxon>
        <taxon>Chrysomeloidea</taxon>
        <taxon>Chrysomelidae</taxon>
        <taxon>Galerucinae</taxon>
        <taxon>Diabroticina</taxon>
        <taxon>Diabroticites</taxon>
        <taxon>Diabrotica</taxon>
    </lineage>
</organism>
<proteinExistence type="predicted"/>
<evidence type="ECO:0000256" key="6">
    <source>
        <dbReference type="ARBA" id="ARBA00022723"/>
    </source>
</evidence>
<evidence type="ECO:0000256" key="4">
    <source>
        <dbReference type="ARBA" id="ARBA00021721"/>
    </source>
</evidence>
<dbReference type="InterPro" id="IPR033113">
    <property type="entry name" value="PLA2_histidine"/>
</dbReference>
<dbReference type="GO" id="GO:0016042">
    <property type="term" value="P:lipid catabolic process"/>
    <property type="evidence" value="ECO:0007669"/>
    <property type="project" value="UniProtKB-KW"/>
</dbReference>
<evidence type="ECO:0000256" key="5">
    <source>
        <dbReference type="ARBA" id="ARBA00022525"/>
    </source>
</evidence>
<dbReference type="FunFam" id="1.20.90.10:FF:000002">
    <property type="entry name" value="Phospholipase A2 group III"/>
    <property type="match status" value="1"/>
</dbReference>
<evidence type="ECO:0000259" key="13">
    <source>
        <dbReference type="Pfam" id="PF05826"/>
    </source>
</evidence>
<evidence type="ECO:0000256" key="11">
    <source>
        <dbReference type="ARBA" id="ARBA00023157"/>
    </source>
</evidence>
<dbReference type="EMBL" id="OU898276">
    <property type="protein sequence ID" value="CAG9827690.1"/>
    <property type="molecule type" value="Genomic_DNA"/>
</dbReference>
<evidence type="ECO:0000256" key="10">
    <source>
        <dbReference type="ARBA" id="ARBA00023098"/>
    </source>
</evidence>
<dbReference type="GO" id="GO:0004623">
    <property type="term" value="F:phospholipase A2 activity"/>
    <property type="evidence" value="ECO:0007669"/>
    <property type="project" value="UniProtKB-EC"/>
</dbReference>
<accession>A0A9N9X7C7</accession>
<evidence type="ECO:0000256" key="7">
    <source>
        <dbReference type="ARBA" id="ARBA00022801"/>
    </source>
</evidence>
<keyword evidence="10" id="KW-0443">Lipid metabolism</keyword>
<evidence type="ECO:0000256" key="12">
    <source>
        <dbReference type="ARBA" id="ARBA00029903"/>
    </source>
</evidence>
<gene>
    <name evidence="14" type="ORF">DIABBA_LOCUS1673</name>
</gene>
<feature type="domain" description="Phospholipase A2-like central" evidence="13">
    <location>
        <begin position="78"/>
        <end position="173"/>
    </location>
</feature>
<dbReference type="Gene3D" id="1.20.90.10">
    <property type="entry name" value="Phospholipase A2 domain"/>
    <property type="match status" value="1"/>
</dbReference>
<evidence type="ECO:0000256" key="8">
    <source>
        <dbReference type="ARBA" id="ARBA00022837"/>
    </source>
</evidence>
<dbReference type="Proteomes" id="UP001153709">
    <property type="component" value="Chromosome 1"/>
</dbReference>
<dbReference type="GO" id="GO:0046872">
    <property type="term" value="F:metal ion binding"/>
    <property type="evidence" value="ECO:0007669"/>
    <property type="project" value="UniProtKB-KW"/>
</dbReference>
<name>A0A9N9X7C7_DIABA</name>
<dbReference type="OrthoDB" id="6501032at2759"/>
<comment type="subcellular location">
    <subcellularLocation>
        <location evidence="2">Secreted</location>
    </subcellularLocation>
</comment>
<evidence type="ECO:0000256" key="3">
    <source>
        <dbReference type="ARBA" id="ARBA00013278"/>
    </source>
</evidence>
<comment type="cofactor">
    <cofactor evidence="1">
        <name>Ca(2+)</name>
        <dbReference type="ChEBI" id="CHEBI:29108"/>
    </cofactor>
</comment>
<keyword evidence="6" id="KW-0479">Metal-binding</keyword>
<keyword evidence="8" id="KW-0106">Calcium</keyword>
<reference evidence="14" key="1">
    <citation type="submission" date="2022-01" db="EMBL/GenBank/DDBJ databases">
        <authorList>
            <person name="King R."/>
        </authorList>
    </citation>
    <scope>NUCLEOTIDE SEQUENCE</scope>
</reference>
<dbReference type="GO" id="GO:0005576">
    <property type="term" value="C:extracellular region"/>
    <property type="evidence" value="ECO:0007669"/>
    <property type="project" value="UniProtKB-SubCell"/>
</dbReference>